<keyword evidence="1" id="KW-0489">Methyltransferase</keyword>
<keyword evidence="1" id="KW-0808">Transferase</keyword>
<dbReference type="OrthoDB" id="9816564at2"/>
<dbReference type="GO" id="GO:0008168">
    <property type="term" value="F:methyltransferase activity"/>
    <property type="evidence" value="ECO:0007669"/>
    <property type="project" value="UniProtKB-KW"/>
</dbReference>
<dbReference type="Gene3D" id="3.40.50.150">
    <property type="entry name" value="Vaccinia Virus protein VP39"/>
    <property type="match status" value="1"/>
</dbReference>
<name>A0A0K8P2N6_PISS1</name>
<dbReference type="SUPFAM" id="SSF53335">
    <property type="entry name" value="S-adenosyl-L-methionine-dependent methyltransferases"/>
    <property type="match status" value="1"/>
</dbReference>
<dbReference type="RefSeq" id="WP_054020431.1">
    <property type="nucleotide sequence ID" value="NZ_BBYR01000035.1"/>
</dbReference>
<gene>
    <name evidence="1" type="ORF">ISF6_2280</name>
</gene>
<dbReference type="Proteomes" id="UP000037660">
    <property type="component" value="Unassembled WGS sequence"/>
</dbReference>
<dbReference type="AlphaFoldDB" id="A0A0K8P2N6"/>
<protein>
    <submittedName>
        <fullName evidence="1">Methyltransferase</fullName>
    </submittedName>
</protein>
<dbReference type="STRING" id="1547922.ISF6_2280"/>
<organism evidence="1 2">
    <name type="scientific">Piscinibacter sakaiensis</name>
    <name type="common">Ideonella sakaiensis</name>
    <dbReference type="NCBI Taxonomy" id="1547922"/>
    <lineage>
        <taxon>Bacteria</taxon>
        <taxon>Pseudomonadati</taxon>
        <taxon>Pseudomonadota</taxon>
        <taxon>Betaproteobacteria</taxon>
        <taxon>Burkholderiales</taxon>
        <taxon>Sphaerotilaceae</taxon>
        <taxon>Piscinibacter</taxon>
    </lineage>
</organism>
<keyword evidence="2" id="KW-1185">Reference proteome</keyword>
<dbReference type="EMBL" id="BBYR01000035">
    <property type="protein sequence ID" value="GAP36440.1"/>
    <property type="molecule type" value="Genomic_DNA"/>
</dbReference>
<reference evidence="1 2" key="2">
    <citation type="journal article" date="2016" name="Science">
        <title>A bacterium that degrades and assimilates poly(ethylene terephthalate).</title>
        <authorList>
            <person name="Yoshida S."/>
            <person name="Hiraga K."/>
            <person name="Takehana T."/>
            <person name="Taniguchi I."/>
            <person name="Yamaji H."/>
            <person name="Maeda Y."/>
            <person name="Toyohara K."/>
            <person name="Miyamoto K."/>
            <person name="Kimura Y."/>
            <person name="Oda K."/>
        </authorList>
    </citation>
    <scope>NUCLEOTIDE SEQUENCE [LARGE SCALE GENOMIC DNA]</scope>
    <source>
        <strain evidence="2">NBRC 110686 / TISTR 2288 / 201-F6</strain>
    </source>
</reference>
<accession>A0A0K8P2N6</accession>
<comment type="caution">
    <text evidence="1">The sequence shown here is derived from an EMBL/GenBank/DDBJ whole genome shotgun (WGS) entry which is preliminary data.</text>
</comment>
<dbReference type="InterPro" id="IPR029063">
    <property type="entry name" value="SAM-dependent_MTases_sf"/>
</dbReference>
<evidence type="ECO:0000313" key="1">
    <source>
        <dbReference type="EMBL" id="GAP36440.1"/>
    </source>
</evidence>
<sequence length="242" mass="28028">MTEEDNPLLNYFVRNGQAGMHKWLDYFEVYHRTLARYRGRPITFLEIGVQNGGSTRMWREYFGPQATIIGVDIDPACRRLEEEGFEIWIGDQSDPAFWEEFCESHPALDVVLDDGGHTMRQQIVTFDALFPRLREFGTYLCEDTHTSYFPSHGGGEGVLTFHEHIKSLVDEMHAWYHVPLAELPREYWARNLYAISFFDSIVTLEKRSRNPPITLARGSFGHVENPLAMSFLDMRRACGVKD</sequence>
<proteinExistence type="predicted"/>
<evidence type="ECO:0000313" key="2">
    <source>
        <dbReference type="Proteomes" id="UP000037660"/>
    </source>
</evidence>
<dbReference type="Pfam" id="PF13578">
    <property type="entry name" value="Methyltransf_24"/>
    <property type="match status" value="1"/>
</dbReference>
<reference evidence="2" key="1">
    <citation type="submission" date="2015-07" db="EMBL/GenBank/DDBJ databases">
        <title>Discovery of a poly(ethylene terephthalate assimilation.</title>
        <authorList>
            <person name="Yoshida S."/>
            <person name="Hiraga K."/>
            <person name="Takehana T."/>
            <person name="Taniguchi I."/>
            <person name="Yamaji H."/>
            <person name="Maeda Y."/>
            <person name="Toyohara K."/>
            <person name="Miyamoto K."/>
            <person name="Kimura Y."/>
            <person name="Oda K."/>
        </authorList>
    </citation>
    <scope>NUCLEOTIDE SEQUENCE [LARGE SCALE GENOMIC DNA]</scope>
    <source>
        <strain evidence="2">NBRC 110686 / TISTR 2288 / 201-F6</strain>
    </source>
</reference>
<dbReference type="GO" id="GO:0032259">
    <property type="term" value="P:methylation"/>
    <property type="evidence" value="ECO:0007669"/>
    <property type="project" value="UniProtKB-KW"/>
</dbReference>